<name>A0A7H9AS24_9FLAO</name>
<evidence type="ECO:0000259" key="2">
    <source>
        <dbReference type="Pfam" id="PF01370"/>
    </source>
</evidence>
<feature type="domain" description="NAD-dependent epimerase/dehydratase" evidence="2">
    <location>
        <begin position="8"/>
        <end position="228"/>
    </location>
</feature>
<dbReference type="RefSeq" id="WP_179242534.1">
    <property type="nucleotide sequence ID" value="NZ_CP058595.1"/>
</dbReference>
<dbReference type="InterPro" id="IPR001509">
    <property type="entry name" value="Epimerase_deHydtase"/>
</dbReference>
<reference evidence="4 5" key="1">
    <citation type="journal article" date="2006" name="Int. J. Syst. Evol. Microbiol.">
        <title>Costertonia aggregata gen. nov., sp. nov., a mesophilic marine bacterium of the family Flavobacteriaceae, isolated from a mature biofilm.</title>
        <authorList>
            <person name="Kwon K.K."/>
            <person name="Lee Y.K."/>
            <person name="Lee H.K."/>
        </authorList>
    </citation>
    <scope>NUCLEOTIDE SEQUENCE [LARGE SCALE GENOMIC DNA]</scope>
    <source>
        <strain evidence="4 5">KCCM 42265</strain>
    </source>
</reference>
<comment type="similarity">
    <text evidence="1">Belongs to the NAD(P)-dependent epimerase/dehydratase family. SDR39U1 subfamily.</text>
</comment>
<dbReference type="NCBIfam" id="TIGR01777">
    <property type="entry name" value="yfcH"/>
    <property type="match status" value="1"/>
</dbReference>
<dbReference type="KEGG" id="cagg:HYG79_13165"/>
<dbReference type="Gene3D" id="3.40.50.720">
    <property type="entry name" value="NAD(P)-binding Rossmann-like Domain"/>
    <property type="match status" value="1"/>
</dbReference>
<dbReference type="PANTHER" id="PTHR11092">
    <property type="entry name" value="SUGAR NUCLEOTIDE EPIMERASE RELATED"/>
    <property type="match status" value="1"/>
</dbReference>
<evidence type="ECO:0000259" key="3">
    <source>
        <dbReference type="Pfam" id="PF08338"/>
    </source>
</evidence>
<proteinExistence type="inferred from homology"/>
<dbReference type="SUPFAM" id="SSF51735">
    <property type="entry name" value="NAD(P)-binding Rossmann-fold domains"/>
    <property type="match status" value="1"/>
</dbReference>
<dbReference type="Proteomes" id="UP000509302">
    <property type="component" value="Chromosome"/>
</dbReference>
<dbReference type="Pfam" id="PF08338">
    <property type="entry name" value="DUF1731"/>
    <property type="match status" value="1"/>
</dbReference>
<dbReference type="AlphaFoldDB" id="A0A7H9AS24"/>
<organism evidence="4 5">
    <name type="scientific">Costertonia aggregata</name>
    <dbReference type="NCBI Taxonomy" id="343403"/>
    <lineage>
        <taxon>Bacteria</taxon>
        <taxon>Pseudomonadati</taxon>
        <taxon>Bacteroidota</taxon>
        <taxon>Flavobacteriia</taxon>
        <taxon>Flavobacteriales</taxon>
        <taxon>Flavobacteriaceae</taxon>
        <taxon>Costertonia</taxon>
    </lineage>
</organism>
<evidence type="ECO:0000313" key="4">
    <source>
        <dbReference type="EMBL" id="QLG46253.1"/>
    </source>
</evidence>
<dbReference type="Pfam" id="PF01370">
    <property type="entry name" value="Epimerase"/>
    <property type="match status" value="1"/>
</dbReference>
<dbReference type="InterPro" id="IPR036291">
    <property type="entry name" value="NAD(P)-bd_dom_sf"/>
</dbReference>
<dbReference type="PANTHER" id="PTHR11092:SF0">
    <property type="entry name" value="EPIMERASE FAMILY PROTEIN SDR39U1"/>
    <property type="match status" value="1"/>
</dbReference>
<protein>
    <submittedName>
        <fullName evidence="4">TIGR01777 family protein</fullName>
    </submittedName>
</protein>
<evidence type="ECO:0000256" key="1">
    <source>
        <dbReference type="ARBA" id="ARBA00009353"/>
    </source>
</evidence>
<gene>
    <name evidence="4" type="ORF">HYG79_13165</name>
</gene>
<keyword evidence="5" id="KW-1185">Reference proteome</keyword>
<dbReference type="EMBL" id="CP058595">
    <property type="protein sequence ID" value="QLG46253.1"/>
    <property type="molecule type" value="Genomic_DNA"/>
</dbReference>
<sequence length="324" mass="36478">MKKERQKILITGATGLVGSEIVKLCQQQNFTVHYLTTSKEKIVSKDSYKGFYWNPDANEIDLNCFEGITAIINLAGASISKRWTDSYKQKVLSSRINSLRTLYHGVKKTGSDNIKSFVSASAIGIYPNSLVNYYTEEETAVDNSFLGDVVEAWEKEIDTFNDFDFSVAKIRIGLVLSTNGGALPEMAKPIKNYVGAAFGSGDQWQSWVHLNDLARAFMFVISNKLQGTYNGVGPNPVTNDKLTKEIAKVLDRPLILPNVPKFMMKLILGEMSYILFASQRVSCKKLEEEGFTFNYMNVCRALENLYQKEEKAPAQRKTYDNEFV</sequence>
<dbReference type="InterPro" id="IPR010099">
    <property type="entry name" value="SDR39U1"/>
</dbReference>
<dbReference type="InterPro" id="IPR013549">
    <property type="entry name" value="DUF1731"/>
</dbReference>
<feature type="domain" description="DUF1731" evidence="3">
    <location>
        <begin position="259"/>
        <end position="305"/>
    </location>
</feature>
<evidence type="ECO:0000313" key="5">
    <source>
        <dbReference type="Proteomes" id="UP000509302"/>
    </source>
</evidence>
<accession>A0A7H9AS24</accession>